<dbReference type="AlphaFoldDB" id="A0A2W5U0N7"/>
<organism evidence="1 2">
    <name type="scientific">Cereibacter sphaeroides</name>
    <name type="common">Rhodobacter sphaeroides</name>
    <dbReference type="NCBI Taxonomy" id="1063"/>
    <lineage>
        <taxon>Bacteria</taxon>
        <taxon>Pseudomonadati</taxon>
        <taxon>Pseudomonadota</taxon>
        <taxon>Alphaproteobacteria</taxon>
        <taxon>Rhodobacterales</taxon>
        <taxon>Paracoccaceae</taxon>
        <taxon>Cereibacter</taxon>
    </lineage>
</organism>
<dbReference type="EMBL" id="QFQS01000003">
    <property type="protein sequence ID" value="PZQ96723.1"/>
    <property type="molecule type" value="Genomic_DNA"/>
</dbReference>
<evidence type="ECO:0000313" key="1">
    <source>
        <dbReference type="EMBL" id="PZQ96723.1"/>
    </source>
</evidence>
<comment type="caution">
    <text evidence="1">The sequence shown here is derived from an EMBL/GenBank/DDBJ whole genome shotgun (WGS) entry which is preliminary data.</text>
</comment>
<reference evidence="1 2" key="1">
    <citation type="submission" date="2017-08" db="EMBL/GenBank/DDBJ databases">
        <title>Infants hospitalized years apart are colonized by the same room-sourced microbial strains.</title>
        <authorList>
            <person name="Brooks B."/>
            <person name="Olm M.R."/>
            <person name="Firek B.A."/>
            <person name="Baker R."/>
            <person name="Thomas B.C."/>
            <person name="Morowitz M.J."/>
            <person name="Banfield J.F."/>
        </authorList>
    </citation>
    <scope>NUCLEOTIDE SEQUENCE [LARGE SCALE GENOMIC DNA]</scope>
    <source>
        <strain evidence="1">S2_003_000_R2_11</strain>
    </source>
</reference>
<evidence type="ECO:0000313" key="2">
    <source>
        <dbReference type="Proteomes" id="UP000248975"/>
    </source>
</evidence>
<proteinExistence type="predicted"/>
<dbReference type="Proteomes" id="UP000248975">
    <property type="component" value="Unassembled WGS sequence"/>
</dbReference>
<gene>
    <name evidence="1" type="ORF">DI533_14125</name>
</gene>
<accession>A0A2W5U0N7</accession>
<name>A0A2W5U0N7_CERSP</name>
<protein>
    <submittedName>
        <fullName evidence="1">Uncharacterized protein</fullName>
    </submittedName>
</protein>
<sequence>MAKIYFDYQGEALADLGRRIHGLMSVAAILHEHIRSGFIEGYECDDGGFVAKFPNGKAPSEAEIRAALEALEDAE</sequence>